<dbReference type="PANTHER" id="PTHR10071">
    <property type="entry name" value="TRANSCRIPTION FACTOR GATA FAMILY MEMBER"/>
    <property type="match status" value="1"/>
</dbReference>
<feature type="region of interest" description="Disordered" evidence="12">
    <location>
        <begin position="1"/>
        <end position="73"/>
    </location>
</feature>
<dbReference type="GO" id="GO:0045165">
    <property type="term" value="P:cell fate commitment"/>
    <property type="evidence" value="ECO:0007669"/>
    <property type="project" value="TreeGrafter"/>
</dbReference>
<dbReference type="Ensembl" id="ENSOKIT00005002083.1">
    <property type="protein sequence ID" value="ENSOKIP00005001969.1"/>
    <property type="gene ID" value="ENSOKIG00005000975.1"/>
</dbReference>
<reference evidence="14" key="1">
    <citation type="submission" date="2025-08" db="UniProtKB">
        <authorList>
            <consortium name="Ensembl"/>
        </authorList>
    </citation>
    <scope>IDENTIFICATION</scope>
</reference>
<accession>A0A8C7EZH0</accession>
<gene>
    <name evidence="14" type="primary">LOC109890953</name>
</gene>
<keyword evidence="6" id="KW-0805">Transcription regulation</keyword>
<feature type="compositionally biased region" description="Polar residues" evidence="12">
    <location>
        <begin position="46"/>
        <end position="73"/>
    </location>
</feature>
<dbReference type="Proteomes" id="UP000694557">
    <property type="component" value="Unassembled WGS sequence"/>
</dbReference>
<keyword evidence="8" id="KW-0010">Activator</keyword>
<evidence type="ECO:0000256" key="5">
    <source>
        <dbReference type="ARBA" id="ARBA00022833"/>
    </source>
</evidence>
<evidence type="ECO:0000256" key="11">
    <source>
        <dbReference type="PROSITE-ProRule" id="PRU00094"/>
    </source>
</evidence>
<evidence type="ECO:0000259" key="13">
    <source>
        <dbReference type="PROSITE" id="PS50114"/>
    </source>
</evidence>
<keyword evidence="4 11" id="KW-0863">Zinc-finger</keyword>
<dbReference type="PRINTS" id="PR00619">
    <property type="entry name" value="GATAZNFINGER"/>
</dbReference>
<dbReference type="CDD" id="cd00202">
    <property type="entry name" value="ZnF_GATA"/>
    <property type="match status" value="1"/>
</dbReference>
<keyword evidence="5" id="KW-0862">Zinc</keyword>
<dbReference type="InterPro" id="IPR039355">
    <property type="entry name" value="Transcription_factor_GATA"/>
</dbReference>
<dbReference type="PROSITE" id="PS50114">
    <property type="entry name" value="GATA_ZN_FINGER_2"/>
    <property type="match status" value="1"/>
</dbReference>
<evidence type="ECO:0000256" key="9">
    <source>
        <dbReference type="ARBA" id="ARBA00023163"/>
    </source>
</evidence>
<evidence type="ECO:0000256" key="6">
    <source>
        <dbReference type="ARBA" id="ARBA00023015"/>
    </source>
</evidence>
<evidence type="ECO:0000256" key="8">
    <source>
        <dbReference type="ARBA" id="ARBA00023159"/>
    </source>
</evidence>
<dbReference type="PROSITE" id="PS00344">
    <property type="entry name" value="GATA_ZN_FINGER_1"/>
    <property type="match status" value="1"/>
</dbReference>
<dbReference type="GO" id="GO:0045944">
    <property type="term" value="P:positive regulation of transcription by RNA polymerase II"/>
    <property type="evidence" value="ECO:0007669"/>
    <property type="project" value="TreeGrafter"/>
</dbReference>
<keyword evidence="10" id="KW-0539">Nucleus</keyword>
<feature type="domain" description="GATA-type" evidence="13">
    <location>
        <begin position="238"/>
        <end position="278"/>
    </location>
</feature>
<keyword evidence="15" id="KW-1185">Reference proteome</keyword>
<dbReference type="Gene3D" id="3.30.50.10">
    <property type="entry name" value="Erythroid Transcription Factor GATA-1, subunit A"/>
    <property type="match status" value="1"/>
</dbReference>
<feature type="region of interest" description="Disordered" evidence="12">
    <location>
        <begin position="317"/>
        <end position="384"/>
    </location>
</feature>
<evidence type="ECO:0000256" key="12">
    <source>
        <dbReference type="SAM" id="MobiDB-lite"/>
    </source>
</evidence>
<evidence type="ECO:0000256" key="3">
    <source>
        <dbReference type="ARBA" id="ARBA00022737"/>
    </source>
</evidence>
<name>A0A8C7EZH0_ONCKI</name>
<dbReference type="SUPFAM" id="SSF57716">
    <property type="entry name" value="Glucocorticoid receptor-like (DNA-binding domain)"/>
    <property type="match status" value="1"/>
</dbReference>
<dbReference type="SMART" id="SM00401">
    <property type="entry name" value="ZnF_GATA"/>
    <property type="match status" value="1"/>
</dbReference>
<dbReference type="InterPro" id="IPR013088">
    <property type="entry name" value="Znf_NHR/GATA"/>
</dbReference>
<keyword evidence="7" id="KW-0238">DNA-binding</keyword>
<evidence type="ECO:0000256" key="4">
    <source>
        <dbReference type="ARBA" id="ARBA00022771"/>
    </source>
</evidence>
<dbReference type="GO" id="GO:0000122">
    <property type="term" value="P:negative regulation of transcription by RNA polymerase II"/>
    <property type="evidence" value="ECO:0007669"/>
    <property type="project" value="TreeGrafter"/>
</dbReference>
<sequence>MEDSSEQSHWVSPALLSSDPLASFSSEPDLLPPGEEGEPFFSNPETDYTSLPSYFSNPSHSRAPSGYRQSSVRQVYSSPSLLSNLQWLDGPGSHSLSSPYNPSSSTWTSNPFTKTPLHPYTPTSLYASSATSSFTSRDGYSSPGRDGKESPRLQEALKAERLSPLGGGSGSSFLNLTSAAGSVCTPSPHSHSHMLGPYSSYMTSPQDYTMAGLYSSPGAWMSPSSYSPKLRNKMRLSPPEARECVNCGATATPLWRRDGTGHYLCNACGLYHKMNGQNPRELLLPFVASTSSVIETAKPHTTPKSFFYLPPVNRPLTMKKDGIQTRNRKASNKNKKGKKSAMLEQYPDLSQGPPLDDHGGPYSLGPGSQLSYSHTPHFLSPPSGLHPSVSLSYTHHPNTGMMPTLV</sequence>
<keyword evidence="3" id="KW-0677">Repeat</keyword>
<evidence type="ECO:0000256" key="1">
    <source>
        <dbReference type="ARBA" id="ARBA00004123"/>
    </source>
</evidence>
<feature type="region of interest" description="Disordered" evidence="12">
    <location>
        <begin position="132"/>
        <end position="151"/>
    </location>
</feature>
<dbReference type="GO" id="GO:0008270">
    <property type="term" value="F:zinc ion binding"/>
    <property type="evidence" value="ECO:0007669"/>
    <property type="project" value="UniProtKB-KW"/>
</dbReference>
<proteinExistence type="predicted"/>
<reference evidence="14" key="2">
    <citation type="submission" date="2025-09" db="UniProtKB">
        <authorList>
            <consortium name="Ensembl"/>
        </authorList>
    </citation>
    <scope>IDENTIFICATION</scope>
</reference>
<dbReference type="GO" id="GO:0005634">
    <property type="term" value="C:nucleus"/>
    <property type="evidence" value="ECO:0007669"/>
    <property type="project" value="UniProtKB-SubCell"/>
</dbReference>
<dbReference type="AlphaFoldDB" id="A0A8C7EZH0"/>
<comment type="subcellular location">
    <subcellularLocation>
        <location evidence="1">Nucleus</location>
    </subcellularLocation>
</comment>
<feature type="compositionally biased region" description="Low complexity" evidence="12">
    <location>
        <begin position="12"/>
        <end position="45"/>
    </location>
</feature>
<dbReference type="PANTHER" id="PTHR10071:SF190">
    <property type="entry name" value="ERYTHROID TRANSCRIPTION FACTOR"/>
    <property type="match status" value="1"/>
</dbReference>
<dbReference type="GO" id="GO:0000978">
    <property type="term" value="F:RNA polymerase II cis-regulatory region sequence-specific DNA binding"/>
    <property type="evidence" value="ECO:0007669"/>
    <property type="project" value="TreeGrafter"/>
</dbReference>
<feature type="compositionally biased region" description="Basic residues" evidence="12">
    <location>
        <begin position="326"/>
        <end position="339"/>
    </location>
</feature>
<organism evidence="14 15">
    <name type="scientific">Oncorhynchus kisutch</name>
    <name type="common">Coho salmon</name>
    <name type="synonym">Salmo kisutch</name>
    <dbReference type="NCBI Taxonomy" id="8019"/>
    <lineage>
        <taxon>Eukaryota</taxon>
        <taxon>Metazoa</taxon>
        <taxon>Chordata</taxon>
        <taxon>Craniata</taxon>
        <taxon>Vertebrata</taxon>
        <taxon>Euteleostomi</taxon>
        <taxon>Actinopterygii</taxon>
        <taxon>Neopterygii</taxon>
        <taxon>Teleostei</taxon>
        <taxon>Protacanthopterygii</taxon>
        <taxon>Salmoniformes</taxon>
        <taxon>Salmonidae</taxon>
        <taxon>Salmoninae</taxon>
        <taxon>Oncorhynchus</taxon>
    </lineage>
</organism>
<evidence type="ECO:0000256" key="7">
    <source>
        <dbReference type="ARBA" id="ARBA00023125"/>
    </source>
</evidence>
<evidence type="ECO:0000313" key="14">
    <source>
        <dbReference type="Ensembl" id="ENSOKIP00005001969.1"/>
    </source>
</evidence>
<evidence type="ECO:0000313" key="15">
    <source>
        <dbReference type="Proteomes" id="UP000694557"/>
    </source>
</evidence>
<dbReference type="InterPro" id="IPR000679">
    <property type="entry name" value="Znf_GATA"/>
</dbReference>
<evidence type="ECO:0000256" key="10">
    <source>
        <dbReference type="ARBA" id="ARBA00023242"/>
    </source>
</evidence>
<protein>
    <submittedName>
        <fullName evidence="14">GATA binding protein 1a</fullName>
    </submittedName>
</protein>
<dbReference type="Pfam" id="PF00320">
    <property type="entry name" value="GATA"/>
    <property type="match status" value="1"/>
</dbReference>
<dbReference type="GeneTree" id="ENSGT00940000166313"/>
<keyword evidence="2" id="KW-0479">Metal-binding</keyword>
<dbReference type="GO" id="GO:0000981">
    <property type="term" value="F:DNA-binding transcription factor activity, RNA polymerase II-specific"/>
    <property type="evidence" value="ECO:0007669"/>
    <property type="project" value="TreeGrafter"/>
</dbReference>
<keyword evidence="9" id="KW-0804">Transcription</keyword>
<evidence type="ECO:0000256" key="2">
    <source>
        <dbReference type="ARBA" id="ARBA00022723"/>
    </source>
</evidence>